<reference evidence="1 2" key="1">
    <citation type="submission" date="2015-11" db="EMBL/GenBank/DDBJ databases">
        <title>Solirubrum puertoriconensis gen. nov. an environmental bacteria isolated in Puerto Rico.</title>
        <authorList>
            <person name="Cuebas-Irizarry M.F."/>
            <person name="Montalvo-Rodriguez R."/>
        </authorList>
    </citation>
    <scope>NUCLEOTIDE SEQUENCE [LARGE SCALE GENOMIC DNA]</scope>
    <source>
        <strain evidence="1 2">MC1A</strain>
    </source>
</reference>
<sequence>MAQLKLNPAESIADEIRKQAASLGISVNAYMAPYLNAIARKELVMVPHFPPPSPPQREPSVNRK</sequence>
<evidence type="ECO:0000313" key="2">
    <source>
        <dbReference type="Proteomes" id="UP000054223"/>
    </source>
</evidence>
<proteinExistence type="predicted"/>
<dbReference type="EMBL" id="LNAL01000008">
    <property type="protein sequence ID" value="KUG06884.1"/>
    <property type="molecule type" value="Genomic_DNA"/>
</dbReference>
<dbReference type="RefSeq" id="WP_059072578.1">
    <property type="nucleotide sequence ID" value="NZ_LNAL01000008.1"/>
</dbReference>
<dbReference type="AlphaFoldDB" id="A0A9X0HJA1"/>
<organism evidence="1 2">
    <name type="scientific">Solirubrum puertoriconensis</name>
    <dbReference type="NCBI Taxonomy" id="1751427"/>
    <lineage>
        <taxon>Bacteria</taxon>
        <taxon>Pseudomonadati</taxon>
        <taxon>Bacteroidota</taxon>
        <taxon>Cytophagia</taxon>
        <taxon>Cytophagales</taxon>
    </lineage>
</organism>
<gene>
    <name evidence="1" type="ORF">ASU33_06045</name>
</gene>
<name>A0A9X0HJA1_SOLP1</name>
<evidence type="ECO:0000313" key="1">
    <source>
        <dbReference type="EMBL" id="KUG06884.1"/>
    </source>
</evidence>
<dbReference type="Proteomes" id="UP000054223">
    <property type="component" value="Unassembled WGS sequence"/>
</dbReference>
<protein>
    <submittedName>
        <fullName evidence="1">Uncharacterized protein</fullName>
    </submittedName>
</protein>
<comment type="caution">
    <text evidence="1">The sequence shown here is derived from an EMBL/GenBank/DDBJ whole genome shotgun (WGS) entry which is preliminary data.</text>
</comment>
<keyword evidence="2" id="KW-1185">Reference proteome</keyword>
<accession>A0A9X0HJA1</accession>